<evidence type="ECO:0000313" key="8">
    <source>
        <dbReference type="Proteomes" id="UP000070054"/>
    </source>
</evidence>
<evidence type="ECO:0000256" key="2">
    <source>
        <dbReference type="ARBA" id="ARBA00010790"/>
    </source>
</evidence>
<dbReference type="PANTHER" id="PTHR42784">
    <property type="entry name" value="PYRANOSE 2-OXIDASE"/>
    <property type="match status" value="1"/>
</dbReference>
<dbReference type="AlphaFoldDB" id="A0A135TET6"/>
<dbReference type="OrthoDB" id="167809at2759"/>
<comment type="caution">
    <text evidence="7">The sequence shown here is derived from an EMBL/GenBank/DDBJ whole genome shotgun (WGS) entry which is preliminary data.</text>
</comment>
<gene>
    <name evidence="7" type="ORF">CNYM01_11937</name>
</gene>
<keyword evidence="5" id="KW-0560">Oxidoreductase</keyword>
<dbReference type="GO" id="GO:0016614">
    <property type="term" value="F:oxidoreductase activity, acting on CH-OH group of donors"/>
    <property type="evidence" value="ECO:0007669"/>
    <property type="project" value="InterPro"/>
</dbReference>
<feature type="domain" description="Glucose-methanol-choline oxidoreductase C-terminal" evidence="6">
    <location>
        <begin position="458"/>
        <end position="586"/>
    </location>
</feature>
<comment type="cofactor">
    <cofactor evidence="1">
        <name>FAD</name>
        <dbReference type="ChEBI" id="CHEBI:57692"/>
    </cofactor>
</comment>
<dbReference type="SUPFAM" id="SSF51905">
    <property type="entry name" value="FAD/NAD(P)-binding domain"/>
    <property type="match status" value="1"/>
</dbReference>
<dbReference type="InterPro" id="IPR036188">
    <property type="entry name" value="FAD/NAD-bd_sf"/>
</dbReference>
<evidence type="ECO:0000256" key="4">
    <source>
        <dbReference type="ARBA" id="ARBA00022827"/>
    </source>
</evidence>
<sequence length="623" mass="68998">MHTESLPDYLTIPGKIIPSFHCRVGRKHNDRQPLPANTYGYPVPGVQEPTPTSVMARDYIASDQTWESILAHGDFDYIVIGSGFTALAFIQKADELNPYVKILCLERGGFCPSPPSPHFQNLPIPFKMILGGPSETFPWTLSRKTFETKELGFCHGSCPFFGGRSTFWSAWSPRPSLDLMRDFPEAMKKTAEHEWFREEAKRLLNVTPASQINDDVFGNLSAAIDRILKDSISNIPTADYVESAPLAVGRRSPTSRLRFDKFSVPGPLLGILERQRQLAKANKGAPLEIKVDCAVKSMEKGDDDDFVRVIETSRGTLSWTSNKTKIILCAGTVPNATMLLNSFESCRDTVGQRLTGHYDTHVSARCPVKNVKGWKKEETLKIAAAYLAGKDPKTGLQYHVSVTAIHSPNPKDDAEDAARERPDYAAAATLDQLTGSEDYVVFGMELSFAMKTIEANPNHVALNKGTDPTCNVTLQYTLSDDDRASWDVMNEATFNTVIQRAGGNEHEPSIEWWDETTHGWIKTRPEVDSIRIPGIVHESSTCFMGPKDISGSVDELYRPHVIENVHVTGAALFPTAGSWNPTMTMRGYAQDLADEVSTERVKGDIALRGDPLRHTTGMDLHVA</sequence>
<dbReference type="InterPro" id="IPR051473">
    <property type="entry name" value="P2Ox-like"/>
</dbReference>
<reference evidence="7 8" key="1">
    <citation type="submission" date="2014-02" db="EMBL/GenBank/DDBJ databases">
        <title>The genome sequence of Colletotrichum nymphaeae SA-01.</title>
        <authorList>
            <person name="Baroncelli R."/>
            <person name="Thon M.R."/>
        </authorList>
    </citation>
    <scope>NUCLEOTIDE SEQUENCE [LARGE SCALE GENOMIC DNA]</scope>
    <source>
        <strain evidence="7 8">SA-01</strain>
    </source>
</reference>
<dbReference type="Proteomes" id="UP000070054">
    <property type="component" value="Unassembled WGS sequence"/>
</dbReference>
<evidence type="ECO:0000256" key="5">
    <source>
        <dbReference type="ARBA" id="ARBA00023002"/>
    </source>
</evidence>
<protein>
    <recommendedName>
        <fullName evidence="6">Glucose-methanol-choline oxidoreductase C-terminal domain-containing protein</fullName>
    </recommendedName>
</protein>
<evidence type="ECO:0000256" key="3">
    <source>
        <dbReference type="ARBA" id="ARBA00022630"/>
    </source>
</evidence>
<dbReference type="EMBL" id="JEMN01001142">
    <property type="protein sequence ID" value="KXH46617.1"/>
    <property type="molecule type" value="Genomic_DNA"/>
</dbReference>
<comment type="similarity">
    <text evidence="2">Belongs to the GMC oxidoreductase family.</text>
</comment>
<dbReference type="InterPro" id="IPR007867">
    <property type="entry name" value="GMC_OxRtase_C"/>
</dbReference>
<keyword evidence="3" id="KW-0285">Flavoprotein</keyword>
<keyword evidence="4" id="KW-0274">FAD</keyword>
<dbReference type="Gene3D" id="3.50.50.60">
    <property type="entry name" value="FAD/NAD(P)-binding domain"/>
    <property type="match status" value="2"/>
</dbReference>
<evidence type="ECO:0000256" key="1">
    <source>
        <dbReference type="ARBA" id="ARBA00001974"/>
    </source>
</evidence>
<organism evidence="7 8">
    <name type="scientific">Colletotrichum nymphaeae SA-01</name>
    <dbReference type="NCBI Taxonomy" id="1460502"/>
    <lineage>
        <taxon>Eukaryota</taxon>
        <taxon>Fungi</taxon>
        <taxon>Dikarya</taxon>
        <taxon>Ascomycota</taxon>
        <taxon>Pezizomycotina</taxon>
        <taxon>Sordariomycetes</taxon>
        <taxon>Hypocreomycetidae</taxon>
        <taxon>Glomerellales</taxon>
        <taxon>Glomerellaceae</taxon>
        <taxon>Colletotrichum</taxon>
        <taxon>Colletotrichum acutatum species complex</taxon>
    </lineage>
</organism>
<name>A0A135TET6_9PEZI</name>
<dbReference type="Pfam" id="PF05199">
    <property type="entry name" value="GMC_oxred_C"/>
    <property type="match status" value="1"/>
</dbReference>
<keyword evidence="8" id="KW-1185">Reference proteome</keyword>
<proteinExistence type="inferred from homology"/>
<dbReference type="PANTHER" id="PTHR42784:SF1">
    <property type="entry name" value="PYRANOSE 2-OXIDASE"/>
    <property type="match status" value="1"/>
</dbReference>
<accession>A0A135TET6</accession>
<evidence type="ECO:0000313" key="7">
    <source>
        <dbReference type="EMBL" id="KXH46617.1"/>
    </source>
</evidence>
<evidence type="ECO:0000259" key="6">
    <source>
        <dbReference type="Pfam" id="PF05199"/>
    </source>
</evidence>